<dbReference type="GO" id="GO:0004853">
    <property type="term" value="F:uroporphyrinogen decarboxylase activity"/>
    <property type="evidence" value="ECO:0007669"/>
    <property type="project" value="InterPro"/>
</dbReference>
<dbReference type="InterPro" id="IPR038071">
    <property type="entry name" value="UROD/MetE-like_sf"/>
</dbReference>
<dbReference type="NCBIfam" id="NF004889">
    <property type="entry name" value="PRK06252.1"/>
    <property type="match status" value="1"/>
</dbReference>
<sequence>MTIETMTSKQRFLAALNGEALDRPCAASITSVVNFELMDIVGSHFPEANTDPEPMAELAASAHDVMGFDSVMPIFGIAQEATALGCVVDFSDPGNLPTPQYAPWADRAAEIRLPEGFPDSFLEDKYVKCSLDAIRLLKAHFGNEVMILGKVMGPWTLSYHVYNVQEFLMDTLADPERVRRSLDVLSEVPIMFAKAQLAAGADAIVWADHATGDLIRNTMYRDFLLWRHQALVPQVPAPVILHCCGRSLDRIEFFRDAGFDMYHFESANGAEKMVDGAQGKIRLAGNINNPQVLMQQGPAEVRAEVQRAIDAGVDIIAPECAVPLQTPVQNLKTIVEVCRENARTQ</sequence>
<dbReference type="EMBL" id="CZRL01000105">
    <property type="protein sequence ID" value="CUS54755.1"/>
    <property type="molecule type" value="Genomic_DNA"/>
</dbReference>
<keyword evidence="2" id="KW-0489">Methyltransferase</keyword>
<feature type="domain" description="Uroporphyrinogen decarboxylase (URO-D)" evidence="1">
    <location>
        <begin position="7"/>
        <end position="340"/>
    </location>
</feature>
<gene>
    <name evidence="2" type="ORF">MGWOODY_XGa1693</name>
</gene>
<evidence type="ECO:0000313" key="2">
    <source>
        <dbReference type="EMBL" id="CUS54755.1"/>
    </source>
</evidence>
<proteinExistence type="predicted"/>
<dbReference type="AlphaFoldDB" id="A0A160TU31"/>
<dbReference type="Gene3D" id="3.20.20.210">
    <property type="match status" value="1"/>
</dbReference>
<dbReference type="InterPro" id="IPR000257">
    <property type="entry name" value="Uroporphyrinogen_deCOase"/>
</dbReference>
<dbReference type="GO" id="GO:0008168">
    <property type="term" value="F:methyltransferase activity"/>
    <property type="evidence" value="ECO:0007669"/>
    <property type="project" value="UniProtKB-KW"/>
</dbReference>
<organism evidence="2">
    <name type="scientific">hydrothermal vent metagenome</name>
    <dbReference type="NCBI Taxonomy" id="652676"/>
    <lineage>
        <taxon>unclassified sequences</taxon>
        <taxon>metagenomes</taxon>
        <taxon>ecological metagenomes</taxon>
    </lineage>
</organism>
<dbReference type="PANTHER" id="PTHR47099:SF1">
    <property type="entry name" value="METHYLCOBAMIDE:COM METHYLTRANSFERASE MTBA"/>
    <property type="match status" value="1"/>
</dbReference>
<dbReference type="InterPro" id="IPR052024">
    <property type="entry name" value="Methanogen_methyltrans"/>
</dbReference>
<protein>
    <submittedName>
        <fullName evidence="2">Methylcobalamin:coenzyme M methyltransferase,methanol-specific</fullName>
    </submittedName>
</protein>
<name>A0A160TU31_9ZZZZ</name>
<dbReference type="SUPFAM" id="SSF51726">
    <property type="entry name" value="UROD/MetE-like"/>
    <property type="match status" value="1"/>
</dbReference>
<accession>A0A160TU31</accession>
<reference evidence="2" key="1">
    <citation type="submission" date="2015-10" db="EMBL/GenBank/DDBJ databases">
        <authorList>
            <person name="Gilbert D.G."/>
        </authorList>
    </citation>
    <scope>NUCLEOTIDE SEQUENCE</scope>
</reference>
<keyword evidence="2" id="KW-0808">Transferase</keyword>
<evidence type="ECO:0000259" key="1">
    <source>
        <dbReference type="Pfam" id="PF01208"/>
    </source>
</evidence>
<dbReference type="GO" id="GO:0006779">
    <property type="term" value="P:porphyrin-containing compound biosynthetic process"/>
    <property type="evidence" value="ECO:0007669"/>
    <property type="project" value="InterPro"/>
</dbReference>
<dbReference type="GO" id="GO:0032259">
    <property type="term" value="P:methylation"/>
    <property type="evidence" value="ECO:0007669"/>
    <property type="project" value="UniProtKB-KW"/>
</dbReference>
<dbReference type="PANTHER" id="PTHR47099">
    <property type="entry name" value="METHYLCOBAMIDE:COM METHYLTRANSFERASE MTBA"/>
    <property type="match status" value="1"/>
</dbReference>
<dbReference type="Pfam" id="PF01208">
    <property type="entry name" value="URO-D"/>
    <property type="match status" value="1"/>
</dbReference>